<dbReference type="GO" id="GO:0030976">
    <property type="term" value="F:thiamine pyrophosphate binding"/>
    <property type="evidence" value="ECO:0007669"/>
    <property type="project" value="InterPro"/>
</dbReference>
<comment type="caution">
    <text evidence="7">The sequence shown here is derived from an EMBL/GenBank/DDBJ whole genome shotgun (WGS) entry which is preliminary data.</text>
</comment>
<dbReference type="InterPro" id="IPR029035">
    <property type="entry name" value="DHS-like_NAD/FAD-binding_dom"/>
</dbReference>
<dbReference type="InterPro" id="IPR011766">
    <property type="entry name" value="TPP_enzyme_TPP-bd"/>
</dbReference>
<comment type="similarity">
    <text evidence="1 3">Belongs to the TPP enzyme family.</text>
</comment>
<dbReference type="Pfam" id="PF02775">
    <property type="entry name" value="TPP_enzyme_C"/>
    <property type="match status" value="1"/>
</dbReference>
<feature type="domain" description="Thiamine pyrophosphate enzyme central" evidence="4">
    <location>
        <begin position="229"/>
        <end position="312"/>
    </location>
</feature>
<evidence type="ECO:0000259" key="5">
    <source>
        <dbReference type="Pfam" id="PF02775"/>
    </source>
</evidence>
<dbReference type="Gene3D" id="3.40.50.970">
    <property type="match status" value="2"/>
</dbReference>
<dbReference type="SUPFAM" id="SSF52518">
    <property type="entry name" value="Thiamin diphosphate-binding fold (THDP-binding)"/>
    <property type="match status" value="2"/>
</dbReference>
<keyword evidence="2 3" id="KW-0786">Thiamine pyrophosphate</keyword>
<evidence type="ECO:0000259" key="4">
    <source>
        <dbReference type="Pfam" id="PF00205"/>
    </source>
</evidence>
<dbReference type="Gene3D" id="3.40.50.1220">
    <property type="entry name" value="TPP-binding domain"/>
    <property type="match status" value="1"/>
</dbReference>
<dbReference type="GO" id="GO:0009099">
    <property type="term" value="P:L-valine biosynthetic process"/>
    <property type="evidence" value="ECO:0007669"/>
    <property type="project" value="TreeGrafter"/>
</dbReference>
<evidence type="ECO:0000256" key="2">
    <source>
        <dbReference type="ARBA" id="ARBA00023052"/>
    </source>
</evidence>
<dbReference type="InterPro" id="IPR029061">
    <property type="entry name" value="THDP-binding"/>
</dbReference>
<feature type="domain" description="Thiamine pyrophosphate enzyme TPP-binding" evidence="5">
    <location>
        <begin position="442"/>
        <end position="596"/>
    </location>
</feature>
<evidence type="ECO:0000256" key="3">
    <source>
        <dbReference type="RuleBase" id="RU362132"/>
    </source>
</evidence>
<dbReference type="GO" id="GO:0005948">
    <property type="term" value="C:acetolactate synthase complex"/>
    <property type="evidence" value="ECO:0007669"/>
    <property type="project" value="TreeGrafter"/>
</dbReference>
<evidence type="ECO:0000256" key="1">
    <source>
        <dbReference type="ARBA" id="ARBA00007812"/>
    </source>
</evidence>
<evidence type="ECO:0000313" key="7">
    <source>
        <dbReference type="EMBL" id="POF28306.1"/>
    </source>
</evidence>
<name>A0A2S3UKS8_9HYPH</name>
<evidence type="ECO:0000313" key="8">
    <source>
        <dbReference type="Proteomes" id="UP000236959"/>
    </source>
</evidence>
<gene>
    <name evidence="7" type="ORF">CLV41_11573</name>
</gene>
<dbReference type="PANTHER" id="PTHR18968:SF13">
    <property type="entry name" value="ACETOLACTATE SYNTHASE CATALYTIC SUBUNIT, MITOCHONDRIAL"/>
    <property type="match status" value="1"/>
</dbReference>
<dbReference type="Pfam" id="PF02776">
    <property type="entry name" value="TPP_enzyme_N"/>
    <property type="match status" value="1"/>
</dbReference>
<reference evidence="7 8" key="1">
    <citation type="submission" date="2018-01" db="EMBL/GenBank/DDBJ databases">
        <title>Genomic Encyclopedia of Archaeal and Bacterial Type Strains, Phase II (KMG-II): from individual species to whole genera.</title>
        <authorList>
            <person name="Goeker M."/>
        </authorList>
    </citation>
    <scope>NUCLEOTIDE SEQUENCE [LARGE SCALE GENOMIC DNA]</scope>
    <source>
        <strain evidence="7 8">DSM 17023</strain>
    </source>
</reference>
<dbReference type="AlphaFoldDB" id="A0A2S3UKS8"/>
<organism evidence="7 8">
    <name type="scientific">Roseibium marinum</name>
    <dbReference type="NCBI Taxonomy" id="281252"/>
    <lineage>
        <taxon>Bacteria</taxon>
        <taxon>Pseudomonadati</taxon>
        <taxon>Pseudomonadota</taxon>
        <taxon>Alphaproteobacteria</taxon>
        <taxon>Hyphomicrobiales</taxon>
        <taxon>Stappiaceae</taxon>
        <taxon>Roseibium</taxon>
    </lineage>
</organism>
<dbReference type="Proteomes" id="UP000236959">
    <property type="component" value="Unassembled WGS sequence"/>
</dbReference>
<feature type="domain" description="Thiamine pyrophosphate enzyme N-terminal TPP-binding" evidence="6">
    <location>
        <begin position="31"/>
        <end position="138"/>
    </location>
</feature>
<dbReference type="CDD" id="cd07035">
    <property type="entry name" value="TPP_PYR_POX_like"/>
    <property type="match status" value="1"/>
</dbReference>
<dbReference type="GO" id="GO:0009097">
    <property type="term" value="P:isoleucine biosynthetic process"/>
    <property type="evidence" value="ECO:0007669"/>
    <property type="project" value="TreeGrafter"/>
</dbReference>
<dbReference type="InterPro" id="IPR012001">
    <property type="entry name" value="Thiamin_PyroP_enz_TPP-bd_dom"/>
</dbReference>
<evidence type="ECO:0000259" key="6">
    <source>
        <dbReference type="Pfam" id="PF02776"/>
    </source>
</evidence>
<dbReference type="GO" id="GO:0000287">
    <property type="term" value="F:magnesium ion binding"/>
    <property type="evidence" value="ECO:0007669"/>
    <property type="project" value="InterPro"/>
</dbReference>
<dbReference type="EMBL" id="PPCN01000015">
    <property type="protein sequence ID" value="POF28306.1"/>
    <property type="molecule type" value="Genomic_DNA"/>
</dbReference>
<dbReference type="InterPro" id="IPR012000">
    <property type="entry name" value="Thiamin_PyroP_enz_cen_dom"/>
</dbReference>
<protein>
    <submittedName>
        <fullName evidence="7">Benzoylformate decarboxylase</fullName>
    </submittedName>
</protein>
<proteinExistence type="inferred from homology"/>
<sequence>MDEIRRHGESGTIWLDELENPVPCETTALQWGSDAVAELLRLFEIPYIALVPGSSFRGLHDSLVNYLGNIDPKMVVCLHEEHAVAIADGYARVTGKPMAVALHSNVGLMHASMSIYNAWCDRVPMLIIGATGPVDAHKRRPWIDWVHTSRDQGALIRPFIKWDDQPASVEASIESLLRAYQVTTTPPYGPAYVCLDVSMQEEKLGREISIPDVKRFQAPEPPAPGKADLEKVAAALERSQRPVFLFGRMERGVREWNRRIALAEACGAAVMTSIHNPSVFPTPHRQHLLPPCGEARSLAEQELIAEADLILSFDWMDLAGYLRSCTGKSQTQDPLDCPIIHCSLDSTVTNGWSMDHQALPAADTNILAHPDIVVSVLLDRLESRAAPGSSTWDFDGTHWSDKLPAEAPGTVSGKISLGDFALSIRAHARAEDVTLVRLPLGWPAAASHFDHPLSYLGKDGGAAVGVGPGHAVGAALALKDSGRIVTAVLGDGDTLMGINALWTASHLQVPLLIIVANNTSYFNDERHQERIADARGRPADNKWIGQRLTDPQVDIRAMAAAQGFETIGPVKSRADLETAIREATGTVRAGGRVLIDAAIEDGYANDFGQQ</sequence>
<dbReference type="RefSeq" id="WP_103225149.1">
    <property type="nucleotide sequence ID" value="NZ_PPCN01000015.1"/>
</dbReference>
<dbReference type="PANTHER" id="PTHR18968">
    <property type="entry name" value="THIAMINE PYROPHOSPHATE ENZYMES"/>
    <property type="match status" value="1"/>
</dbReference>
<dbReference type="OrthoDB" id="7534569at2"/>
<keyword evidence="8" id="KW-1185">Reference proteome</keyword>
<dbReference type="GO" id="GO:0003984">
    <property type="term" value="F:acetolactate synthase activity"/>
    <property type="evidence" value="ECO:0007669"/>
    <property type="project" value="TreeGrafter"/>
</dbReference>
<dbReference type="SUPFAM" id="SSF52467">
    <property type="entry name" value="DHS-like NAD/FAD-binding domain"/>
    <property type="match status" value="1"/>
</dbReference>
<accession>A0A2S3UKS8</accession>
<dbReference type="Pfam" id="PF00205">
    <property type="entry name" value="TPP_enzyme_M"/>
    <property type="match status" value="1"/>
</dbReference>
<dbReference type="GO" id="GO:0050660">
    <property type="term" value="F:flavin adenine dinucleotide binding"/>
    <property type="evidence" value="ECO:0007669"/>
    <property type="project" value="TreeGrafter"/>
</dbReference>
<dbReference type="InterPro" id="IPR045229">
    <property type="entry name" value="TPP_enz"/>
</dbReference>